<protein>
    <submittedName>
        <fullName evidence="3">Uncharacterized protein</fullName>
    </submittedName>
</protein>
<dbReference type="AlphaFoldDB" id="A0A2N9F0M5"/>
<feature type="compositionally biased region" description="Basic and acidic residues" evidence="1">
    <location>
        <begin position="79"/>
        <end position="90"/>
    </location>
</feature>
<gene>
    <name evidence="3" type="ORF">FSB_LOCUS8545</name>
</gene>
<keyword evidence="2" id="KW-0732">Signal</keyword>
<sequence>MPPCGVPCAWQWLAAARLLLFQFFVPVDRWLRDLVADRVVDRLFQDLVKGYGEIDVYVKHMVDEPILHSDLEDESYRDGDEIIGDKHNTDGDGDVDGDVDVDNPNNMARTRPGARPSKLASLVNSEDSMTQFRQIYRVPPSISLTYCHSDNLPIINRDELLIPVMAVVEGGVNDLPDSNKGYDKDYLRVSGEWFTGGSACWSSYEYPDPTRIDVDETQVDTELVKTILSTNIYVDQRGEPRSTPLLIEMAPLINPFKLMGKTADASSSKKGKGKGMGKTKGAGAGKKLKKPPASTVKPETTTQPFAKQEPPLPPPMTEVLAQVVHGLAFAACLPEDMKQWASRQSGPVFHHITRGLMMATQGVLSMEAKVFRLTEKLQKKDAEHEKSMSERLKSGHGPKAKRAQMEAEITEIREKMRKLESECILSIGKAREEGIEEGMAKGKELGKEGAMDEVKSQFQMVYNSGFRHGWKSALSKTEQPETSDLFLRANTPIPYPEARLKDSGDEADEKDNKDERTNDEQEKDQPLES</sequence>
<evidence type="ECO:0000313" key="3">
    <source>
        <dbReference type="EMBL" id="SPC80663.1"/>
    </source>
</evidence>
<evidence type="ECO:0000256" key="1">
    <source>
        <dbReference type="SAM" id="MobiDB-lite"/>
    </source>
</evidence>
<feature type="compositionally biased region" description="Basic and acidic residues" evidence="1">
    <location>
        <begin position="498"/>
        <end position="529"/>
    </location>
</feature>
<feature type="region of interest" description="Disordered" evidence="1">
    <location>
        <begin position="380"/>
        <end position="403"/>
    </location>
</feature>
<feature type="region of interest" description="Disordered" evidence="1">
    <location>
        <begin position="79"/>
        <end position="98"/>
    </location>
</feature>
<reference evidence="3" key="1">
    <citation type="submission" date="2018-02" db="EMBL/GenBank/DDBJ databases">
        <authorList>
            <person name="Cohen D.B."/>
            <person name="Kent A.D."/>
        </authorList>
    </citation>
    <scope>NUCLEOTIDE SEQUENCE</scope>
</reference>
<accession>A0A2N9F0M5</accession>
<feature type="compositionally biased region" description="Basic and acidic residues" evidence="1">
    <location>
        <begin position="380"/>
        <end position="393"/>
    </location>
</feature>
<proteinExistence type="predicted"/>
<feature type="region of interest" description="Disordered" evidence="1">
    <location>
        <begin position="472"/>
        <end position="529"/>
    </location>
</feature>
<feature type="region of interest" description="Disordered" evidence="1">
    <location>
        <begin position="263"/>
        <end position="311"/>
    </location>
</feature>
<feature type="chain" id="PRO_5014938544" evidence="2">
    <location>
        <begin position="30"/>
        <end position="529"/>
    </location>
</feature>
<feature type="signal peptide" evidence="2">
    <location>
        <begin position="1"/>
        <end position="29"/>
    </location>
</feature>
<name>A0A2N9F0M5_FAGSY</name>
<organism evidence="3">
    <name type="scientific">Fagus sylvatica</name>
    <name type="common">Beechnut</name>
    <dbReference type="NCBI Taxonomy" id="28930"/>
    <lineage>
        <taxon>Eukaryota</taxon>
        <taxon>Viridiplantae</taxon>
        <taxon>Streptophyta</taxon>
        <taxon>Embryophyta</taxon>
        <taxon>Tracheophyta</taxon>
        <taxon>Spermatophyta</taxon>
        <taxon>Magnoliopsida</taxon>
        <taxon>eudicotyledons</taxon>
        <taxon>Gunneridae</taxon>
        <taxon>Pentapetalae</taxon>
        <taxon>rosids</taxon>
        <taxon>fabids</taxon>
        <taxon>Fagales</taxon>
        <taxon>Fagaceae</taxon>
        <taxon>Fagus</taxon>
    </lineage>
</organism>
<evidence type="ECO:0000256" key="2">
    <source>
        <dbReference type="SAM" id="SignalP"/>
    </source>
</evidence>
<dbReference type="EMBL" id="OIVN01000463">
    <property type="protein sequence ID" value="SPC80663.1"/>
    <property type="molecule type" value="Genomic_DNA"/>
</dbReference>